<protein>
    <submittedName>
        <fullName evidence="2">Peptidoglycan DD-metalloendopeptidase family protein</fullName>
    </submittedName>
</protein>
<evidence type="ECO:0000313" key="3">
    <source>
        <dbReference type="Proteomes" id="UP001321344"/>
    </source>
</evidence>
<proteinExistence type="predicted"/>
<dbReference type="Gene3D" id="2.70.70.10">
    <property type="entry name" value="Glucose Permease (Domain IIA)"/>
    <property type="match status" value="1"/>
</dbReference>
<name>A0ABT6BJR2_9BACT</name>
<sequence>MISSLFVPLLSDSNSQTLDLSIHNPRFTADIYEDINKFSQFIQDSIGEKRYGLGGYLEHRRMYETHENFATSEHDFRNIHLGIDIWVEAGTEVFVPMDGIIHSFQVNEGAGNYGPTIILEHQILGERIYSLYGHLAGQELVGLFPGKEIRRGEHIAHLGNSSENGGWPPHLHFQLIRDLQGFMGDYPGVCSQRDMDFYAQNCPDPRLW</sequence>
<dbReference type="InterPro" id="IPR016047">
    <property type="entry name" value="M23ase_b-sheet_dom"/>
</dbReference>
<dbReference type="CDD" id="cd12797">
    <property type="entry name" value="M23_peptidase"/>
    <property type="match status" value="1"/>
</dbReference>
<dbReference type="RefSeq" id="WP_276344239.1">
    <property type="nucleotide sequence ID" value="NZ_JARJOW010000005.1"/>
</dbReference>
<dbReference type="EMBL" id="JARJOW010000005">
    <property type="protein sequence ID" value="MDF5690707.1"/>
    <property type="molecule type" value="Genomic_DNA"/>
</dbReference>
<organism evidence="2 3">
    <name type="scientific">Aquirufa aurantiipilula</name>
    <dbReference type="NCBI Taxonomy" id="2696561"/>
    <lineage>
        <taxon>Bacteria</taxon>
        <taxon>Pseudomonadati</taxon>
        <taxon>Bacteroidota</taxon>
        <taxon>Cytophagia</taxon>
        <taxon>Cytophagales</taxon>
        <taxon>Flectobacillaceae</taxon>
        <taxon>Aquirufa</taxon>
    </lineage>
</organism>
<dbReference type="InterPro" id="IPR050570">
    <property type="entry name" value="Cell_wall_metabolism_enzyme"/>
</dbReference>
<evidence type="ECO:0000259" key="1">
    <source>
        <dbReference type="Pfam" id="PF01551"/>
    </source>
</evidence>
<keyword evidence="3" id="KW-1185">Reference proteome</keyword>
<dbReference type="Proteomes" id="UP001321344">
    <property type="component" value="Unassembled WGS sequence"/>
</dbReference>
<reference evidence="2 3" key="1">
    <citation type="submission" date="2023-03" db="EMBL/GenBank/DDBJ databases">
        <title>Genome sequencing of Aquirufa.</title>
        <authorList>
            <person name="Pitt A."/>
            <person name="Hahn M.W."/>
        </authorList>
    </citation>
    <scope>NUCLEOTIDE SEQUENCE [LARGE SCALE GENOMIC DNA]</scope>
    <source>
        <strain evidence="2 3">WAEICH-18A</strain>
    </source>
</reference>
<evidence type="ECO:0000313" key="2">
    <source>
        <dbReference type="EMBL" id="MDF5690707.1"/>
    </source>
</evidence>
<dbReference type="SUPFAM" id="SSF51261">
    <property type="entry name" value="Duplicated hybrid motif"/>
    <property type="match status" value="1"/>
</dbReference>
<dbReference type="Pfam" id="PF01551">
    <property type="entry name" value="Peptidase_M23"/>
    <property type="match status" value="1"/>
</dbReference>
<comment type="caution">
    <text evidence="2">The sequence shown here is derived from an EMBL/GenBank/DDBJ whole genome shotgun (WGS) entry which is preliminary data.</text>
</comment>
<dbReference type="InterPro" id="IPR011055">
    <property type="entry name" value="Dup_hybrid_motif"/>
</dbReference>
<accession>A0ABT6BJR2</accession>
<dbReference type="PANTHER" id="PTHR21666">
    <property type="entry name" value="PEPTIDASE-RELATED"/>
    <property type="match status" value="1"/>
</dbReference>
<gene>
    <name evidence="2" type="ORF">PQG43_07535</name>
</gene>
<feature type="domain" description="M23ase beta-sheet core" evidence="1">
    <location>
        <begin position="79"/>
        <end position="177"/>
    </location>
</feature>
<dbReference type="PANTHER" id="PTHR21666:SF270">
    <property type="entry name" value="MUREIN HYDROLASE ACTIVATOR ENVC"/>
    <property type="match status" value="1"/>
</dbReference>